<feature type="domain" description="HTH lysR-type" evidence="6">
    <location>
        <begin position="34"/>
        <end position="91"/>
    </location>
</feature>
<evidence type="ECO:0000259" key="6">
    <source>
        <dbReference type="PROSITE" id="PS50931"/>
    </source>
</evidence>
<dbReference type="PRINTS" id="PR00039">
    <property type="entry name" value="HTHLYSR"/>
</dbReference>
<dbReference type="Pfam" id="PF03466">
    <property type="entry name" value="LysR_substrate"/>
    <property type="match status" value="1"/>
</dbReference>
<dbReference type="PROSITE" id="PS50931">
    <property type="entry name" value="HTH_LYSR"/>
    <property type="match status" value="1"/>
</dbReference>
<dbReference type="PANTHER" id="PTHR30126:SF2">
    <property type="entry name" value="HTH-TYPE TRANSCRIPTIONAL REGULATOR YJIE"/>
    <property type="match status" value="1"/>
</dbReference>
<evidence type="ECO:0000256" key="4">
    <source>
        <dbReference type="ARBA" id="ARBA00023163"/>
    </source>
</evidence>
<protein>
    <submittedName>
        <fullName evidence="7">LysR family transcriptional regulator</fullName>
    </submittedName>
</protein>
<evidence type="ECO:0000256" key="5">
    <source>
        <dbReference type="SAM" id="Phobius"/>
    </source>
</evidence>
<evidence type="ECO:0000256" key="3">
    <source>
        <dbReference type="ARBA" id="ARBA00023125"/>
    </source>
</evidence>
<evidence type="ECO:0000256" key="1">
    <source>
        <dbReference type="ARBA" id="ARBA00009437"/>
    </source>
</evidence>
<dbReference type="InterPro" id="IPR036388">
    <property type="entry name" value="WH-like_DNA-bd_sf"/>
</dbReference>
<keyword evidence="4" id="KW-0804">Transcription</keyword>
<accession>A0A2N7TVI0</accession>
<dbReference type="GO" id="GO:0000976">
    <property type="term" value="F:transcription cis-regulatory region binding"/>
    <property type="evidence" value="ECO:0007669"/>
    <property type="project" value="TreeGrafter"/>
</dbReference>
<dbReference type="Proteomes" id="UP000235346">
    <property type="component" value="Unassembled WGS sequence"/>
</dbReference>
<dbReference type="SUPFAM" id="SSF46785">
    <property type="entry name" value="Winged helix' DNA-binding domain"/>
    <property type="match status" value="1"/>
</dbReference>
<keyword evidence="3" id="KW-0238">DNA-binding</keyword>
<dbReference type="SUPFAM" id="SSF53850">
    <property type="entry name" value="Periplasmic binding protein-like II"/>
    <property type="match status" value="1"/>
</dbReference>
<dbReference type="Gene3D" id="3.40.190.10">
    <property type="entry name" value="Periplasmic binding protein-like II"/>
    <property type="match status" value="2"/>
</dbReference>
<dbReference type="GO" id="GO:0003700">
    <property type="term" value="F:DNA-binding transcription factor activity"/>
    <property type="evidence" value="ECO:0007669"/>
    <property type="project" value="InterPro"/>
</dbReference>
<gene>
    <name evidence="7" type="ORF">C1H66_00615</name>
</gene>
<comment type="caution">
    <text evidence="7">The sequence shown here is derived from an EMBL/GenBank/DDBJ whole genome shotgun (WGS) entry which is preliminary data.</text>
</comment>
<evidence type="ECO:0000313" key="8">
    <source>
        <dbReference type="Proteomes" id="UP000235346"/>
    </source>
</evidence>
<evidence type="ECO:0000313" key="7">
    <source>
        <dbReference type="EMBL" id="PMR72180.1"/>
    </source>
</evidence>
<keyword evidence="2" id="KW-0805">Transcription regulation</keyword>
<evidence type="ECO:0000256" key="2">
    <source>
        <dbReference type="ARBA" id="ARBA00023015"/>
    </source>
</evidence>
<comment type="similarity">
    <text evidence="1">Belongs to the LysR transcriptional regulatory family.</text>
</comment>
<name>A0A2N7TVI0_9GAMM</name>
<dbReference type="Gene3D" id="1.10.10.10">
    <property type="entry name" value="Winged helix-like DNA-binding domain superfamily/Winged helix DNA-binding domain"/>
    <property type="match status" value="1"/>
</dbReference>
<dbReference type="AlphaFoldDB" id="A0A2N7TVI0"/>
<proteinExistence type="inferred from homology"/>
<dbReference type="EMBL" id="PNRE01000003">
    <property type="protein sequence ID" value="PMR72180.1"/>
    <property type="molecule type" value="Genomic_DNA"/>
</dbReference>
<dbReference type="CDD" id="cd05466">
    <property type="entry name" value="PBP2_LTTR_substrate"/>
    <property type="match status" value="1"/>
</dbReference>
<dbReference type="Pfam" id="PF00126">
    <property type="entry name" value="HTH_1"/>
    <property type="match status" value="1"/>
</dbReference>
<dbReference type="InterPro" id="IPR005119">
    <property type="entry name" value="LysR_subst-bd"/>
</dbReference>
<sequence>MLVRGRSLFRYKWTGAAGVVVGIIVGIVAGTVAMEIKWLMDFLSLADTGNFSRSAEARATTQPAFSRRIKALEEWVGASLFDRSKQPITLTPAGERFHPVAEGVLRRLFQARDEIRQLGQTTENTITFSSTHSLSLTFFPDWIRHIEEQVGVLLIRLDSNQVGNCVQALLRGDCHFMMCHTHPSVDIPLPEERYQSVKVGEDRLLPVSAPDEHGQPSQLLPGSETNPLSYLAYAETSAIGRAVDFMLAHHPARPVMKRVFETHLAAVLKTMARDGRGLAWLPENQILSELETGSLLVSGDPSWCIPVDIRVFRSRDPLPHAAEAFWATLGDTAAASG</sequence>
<dbReference type="InterPro" id="IPR036390">
    <property type="entry name" value="WH_DNA-bd_sf"/>
</dbReference>
<reference evidence="7 8" key="1">
    <citation type="submission" date="2018-01" db="EMBL/GenBank/DDBJ databases">
        <title>Halomonas endophytica sp. nov., isolated from storage liquid in the stems of Populus euphratica.</title>
        <authorList>
            <person name="Chen C."/>
        </authorList>
    </citation>
    <scope>NUCLEOTIDE SEQUENCE [LARGE SCALE GENOMIC DNA]</scope>
    <source>
        <strain evidence="7 8">DSM 26881</strain>
    </source>
</reference>
<keyword evidence="5" id="KW-1133">Transmembrane helix</keyword>
<dbReference type="PANTHER" id="PTHR30126">
    <property type="entry name" value="HTH-TYPE TRANSCRIPTIONAL REGULATOR"/>
    <property type="match status" value="1"/>
</dbReference>
<organism evidence="7 8">
    <name type="scientific">Halomonas heilongjiangensis</name>
    <dbReference type="NCBI Taxonomy" id="1387883"/>
    <lineage>
        <taxon>Bacteria</taxon>
        <taxon>Pseudomonadati</taxon>
        <taxon>Pseudomonadota</taxon>
        <taxon>Gammaproteobacteria</taxon>
        <taxon>Oceanospirillales</taxon>
        <taxon>Halomonadaceae</taxon>
        <taxon>Halomonas</taxon>
    </lineage>
</organism>
<dbReference type="InterPro" id="IPR000847">
    <property type="entry name" value="LysR_HTH_N"/>
</dbReference>
<keyword evidence="5" id="KW-0472">Membrane</keyword>
<dbReference type="OrthoDB" id="6971749at2"/>
<keyword evidence="5" id="KW-0812">Transmembrane</keyword>
<keyword evidence="8" id="KW-1185">Reference proteome</keyword>
<feature type="transmembrane region" description="Helical" evidence="5">
    <location>
        <begin position="12"/>
        <end position="34"/>
    </location>
</feature>